<sequence length="78" mass="8735">MACIDGSREISTLICVTEHATIRSKCIIKGTQNRLWLLKLATKTSRWPNLSLPKNLGEKKGYPFAMKVAKIGPQKTLH</sequence>
<protein>
    <submittedName>
        <fullName evidence="1">Uncharacterized protein</fullName>
    </submittedName>
</protein>
<evidence type="ECO:0000313" key="1">
    <source>
        <dbReference type="EMBL" id="KCW78545.1"/>
    </source>
</evidence>
<accession>A0A059CKV7</accession>
<dbReference type="AlphaFoldDB" id="A0A059CKV7"/>
<gene>
    <name evidence="1" type="ORF">EUGRSUZ_C00005</name>
</gene>
<organism evidence="1">
    <name type="scientific">Eucalyptus grandis</name>
    <name type="common">Flooded gum</name>
    <dbReference type="NCBI Taxonomy" id="71139"/>
    <lineage>
        <taxon>Eukaryota</taxon>
        <taxon>Viridiplantae</taxon>
        <taxon>Streptophyta</taxon>
        <taxon>Embryophyta</taxon>
        <taxon>Tracheophyta</taxon>
        <taxon>Spermatophyta</taxon>
        <taxon>Magnoliopsida</taxon>
        <taxon>eudicotyledons</taxon>
        <taxon>Gunneridae</taxon>
        <taxon>Pentapetalae</taxon>
        <taxon>rosids</taxon>
        <taxon>malvids</taxon>
        <taxon>Myrtales</taxon>
        <taxon>Myrtaceae</taxon>
        <taxon>Myrtoideae</taxon>
        <taxon>Eucalypteae</taxon>
        <taxon>Eucalyptus</taxon>
    </lineage>
</organism>
<reference evidence="1" key="1">
    <citation type="submission" date="2013-07" db="EMBL/GenBank/DDBJ databases">
        <title>The genome of Eucalyptus grandis.</title>
        <authorList>
            <person name="Schmutz J."/>
            <person name="Hayes R."/>
            <person name="Myburg A."/>
            <person name="Tuskan G."/>
            <person name="Grattapaglia D."/>
            <person name="Rokhsar D.S."/>
        </authorList>
    </citation>
    <scope>NUCLEOTIDE SEQUENCE</scope>
    <source>
        <tissue evidence="1">Leaf extractions</tissue>
    </source>
</reference>
<dbReference type="Gramene" id="KCW78545">
    <property type="protein sequence ID" value="KCW78545"/>
    <property type="gene ID" value="EUGRSUZ_C00005"/>
</dbReference>
<dbReference type="EMBL" id="KK198755">
    <property type="protein sequence ID" value="KCW78545.1"/>
    <property type="molecule type" value="Genomic_DNA"/>
</dbReference>
<proteinExistence type="predicted"/>
<dbReference type="InParanoid" id="A0A059CKV7"/>
<name>A0A059CKV7_EUCGR</name>